<comment type="similarity">
    <text evidence="7">Belongs to the inorganic phosphate transporter (PiT) (TC 2.A.20) family.</text>
</comment>
<dbReference type="eggNOG" id="KOG2493">
    <property type="taxonomic scope" value="Eukaryota"/>
</dbReference>
<dbReference type="PANTHER" id="PTHR11101">
    <property type="entry name" value="PHOSPHATE TRANSPORTER"/>
    <property type="match status" value="1"/>
</dbReference>
<feature type="transmembrane region" description="Helical" evidence="7">
    <location>
        <begin position="86"/>
        <end position="105"/>
    </location>
</feature>
<dbReference type="GO" id="GO:0005315">
    <property type="term" value="F:phosphate transmembrane transporter activity"/>
    <property type="evidence" value="ECO:0007669"/>
    <property type="project" value="InterPro"/>
</dbReference>
<dbReference type="RefSeq" id="XP_005852067.1">
    <property type="nucleotide sequence ID" value="XM_005852005.1"/>
</dbReference>
<feature type="transmembrane region" description="Helical" evidence="7">
    <location>
        <begin position="491"/>
        <end position="521"/>
    </location>
</feature>
<keyword evidence="6 7" id="KW-0472">Membrane</keyword>
<feature type="transmembrane region" description="Helical" evidence="7">
    <location>
        <begin position="228"/>
        <end position="249"/>
    </location>
</feature>
<evidence type="ECO:0000256" key="1">
    <source>
        <dbReference type="ARBA" id="ARBA00004141"/>
    </source>
</evidence>
<keyword evidence="3 7" id="KW-0592">Phosphate transport</keyword>
<keyword evidence="9" id="KW-1185">Reference proteome</keyword>
<sequence>MVYAAVTWIFVAATVLAVFVAYGIGANDFANSFGSSVGSGALTMKQAILMASICEFSGAVLMGSGVTETIRSQIADTAAFSQKPDVLAYGMLCSLLASGIWLILATYWELPVSTTHSIVGAVVGMTMVTVGPQSVNWSEHTDTFPFLGGMSSILLSWLFSPVLTAALSATLFALLRYFVLRSPHAYRRAFLVLPIAVFVTFFMISLFIIQQGGGRFDWDDTPLGKACWISACVGAGSTAVSVALQALLIRRRVAADVKAQEAEHAAAAAEAAAADLEPGAILEGAHDDLIADIIGRGDPLAFGFSAQSSDEGASCSLPAGHACAPPPHGAPGSSQGGGAAAAVPGSAARTPAALHKFRQSQMWSMVSHGANVDIHEVVDTDEKIGSLHYHSERFDWQAESVFQYLQVFTACANSFAHGSNDVANSIGPYAAIYGVWQTSTVAQQTDVPIWILAVGGAGIVLGLATFGYKIMRVLGVKMTRLTNSRGFVMELSAAIIVVISSRFGLPISTTHCLVGAVAGIGLLEGRKGFNGVLLLRFFGGWIATLVVAGLTAAAFTAQGVYSPCNPAASQRSDMADYLINTTSAISALLAGSGQPAAAASSAALNASLAALPVPLLNLQQGAAVQLQALQDYRAATAWVGNATSGS</sequence>
<dbReference type="Pfam" id="PF01384">
    <property type="entry name" value="PHO4"/>
    <property type="match status" value="1"/>
</dbReference>
<keyword evidence="5 7" id="KW-1133">Transmembrane helix</keyword>
<dbReference type="OMA" id="AWKTGNA"/>
<dbReference type="KEGG" id="cvr:CHLNCDRAFT_133070"/>
<comment type="subcellular location">
    <subcellularLocation>
        <location evidence="1 7">Membrane</location>
        <topology evidence="1 7">Multi-pass membrane protein</topology>
    </subcellularLocation>
</comment>
<evidence type="ECO:0000256" key="7">
    <source>
        <dbReference type="RuleBase" id="RU363058"/>
    </source>
</evidence>
<feature type="transmembrane region" description="Helical" evidence="7">
    <location>
        <begin position="449"/>
        <end position="471"/>
    </location>
</feature>
<dbReference type="GO" id="GO:0016020">
    <property type="term" value="C:membrane"/>
    <property type="evidence" value="ECO:0007669"/>
    <property type="project" value="UniProtKB-SubCell"/>
</dbReference>
<evidence type="ECO:0000256" key="3">
    <source>
        <dbReference type="ARBA" id="ARBA00022592"/>
    </source>
</evidence>
<name>E1Z2A3_CHLVA</name>
<feature type="transmembrane region" description="Helical" evidence="7">
    <location>
        <begin position="6"/>
        <end position="26"/>
    </location>
</feature>
<evidence type="ECO:0000256" key="4">
    <source>
        <dbReference type="ARBA" id="ARBA00022692"/>
    </source>
</evidence>
<dbReference type="InterPro" id="IPR001204">
    <property type="entry name" value="Phos_transporter"/>
</dbReference>
<protein>
    <recommendedName>
        <fullName evidence="7">Phosphate transporter</fullName>
    </recommendedName>
</protein>
<dbReference type="FunCoup" id="E1Z2A3">
    <property type="interactions" value="817"/>
</dbReference>
<keyword evidence="2 7" id="KW-0813">Transport</keyword>
<evidence type="ECO:0000256" key="2">
    <source>
        <dbReference type="ARBA" id="ARBA00022448"/>
    </source>
</evidence>
<feature type="transmembrane region" description="Helical" evidence="7">
    <location>
        <begin position="47"/>
        <end position="66"/>
    </location>
</feature>
<dbReference type="PANTHER" id="PTHR11101:SF96">
    <property type="entry name" value="PHOSPHATE TRANSPORTER"/>
    <property type="match status" value="1"/>
</dbReference>
<dbReference type="AlphaFoldDB" id="E1Z2A3"/>
<evidence type="ECO:0000256" key="6">
    <source>
        <dbReference type="ARBA" id="ARBA00023136"/>
    </source>
</evidence>
<dbReference type="InParanoid" id="E1Z2A3"/>
<dbReference type="EMBL" id="GL433835">
    <property type="protein sequence ID" value="EFN59965.1"/>
    <property type="molecule type" value="Genomic_DNA"/>
</dbReference>
<gene>
    <name evidence="8" type="ORF">CHLNCDRAFT_133070</name>
</gene>
<proteinExistence type="inferred from homology"/>
<reference evidence="8 9" key="1">
    <citation type="journal article" date="2010" name="Plant Cell">
        <title>The Chlorella variabilis NC64A genome reveals adaptation to photosymbiosis, coevolution with viruses, and cryptic sex.</title>
        <authorList>
            <person name="Blanc G."/>
            <person name="Duncan G."/>
            <person name="Agarkova I."/>
            <person name="Borodovsky M."/>
            <person name="Gurnon J."/>
            <person name="Kuo A."/>
            <person name="Lindquist E."/>
            <person name="Lucas S."/>
            <person name="Pangilinan J."/>
            <person name="Polle J."/>
            <person name="Salamov A."/>
            <person name="Terry A."/>
            <person name="Yamada T."/>
            <person name="Dunigan D.D."/>
            <person name="Grigoriev I.V."/>
            <person name="Claverie J.M."/>
            <person name="Van Etten J.L."/>
        </authorList>
    </citation>
    <scope>NUCLEOTIDE SEQUENCE [LARGE SCALE GENOMIC DNA]</scope>
    <source>
        <strain evidence="8 9">NC64A</strain>
    </source>
</reference>
<feature type="transmembrane region" description="Helical" evidence="7">
    <location>
        <begin position="533"/>
        <end position="555"/>
    </location>
</feature>
<comment type="function">
    <text evidence="7">Sodium-phosphate symporter.</text>
</comment>
<keyword evidence="4 7" id="KW-0812">Transmembrane</keyword>
<evidence type="ECO:0000256" key="5">
    <source>
        <dbReference type="ARBA" id="ARBA00022989"/>
    </source>
</evidence>
<evidence type="ECO:0000313" key="8">
    <source>
        <dbReference type="EMBL" id="EFN59965.1"/>
    </source>
</evidence>
<dbReference type="GO" id="GO:0035435">
    <property type="term" value="P:phosphate ion transmembrane transport"/>
    <property type="evidence" value="ECO:0007669"/>
    <property type="project" value="TreeGrafter"/>
</dbReference>
<dbReference type="STRING" id="554065.E1Z2A3"/>
<feature type="transmembrane region" description="Helical" evidence="7">
    <location>
        <begin position="155"/>
        <end position="178"/>
    </location>
</feature>
<dbReference type="GeneID" id="17359364"/>
<evidence type="ECO:0000313" key="9">
    <source>
        <dbReference type="Proteomes" id="UP000008141"/>
    </source>
</evidence>
<accession>E1Z2A3</accession>
<dbReference type="Proteomes" id="UP000008141">
    <property type="component" value="Unassembled WGS sequence"/>
</dbReference>
<dbReference type="OrthoDB" id="260807at2759"/>
<feature type="transmembrane region" description="Helical" evidence="7">
    <location>
        <begin position="190"/>
        <end position="208"/>
    </location>
</feature>
<organism evidence="9">
    <name type="scientific">Chlorella variabilis</name>
    <name type="common">Green alga</name>
    <dbReference type="NCBI Taxonomy" id="554065"/>
    <lineage>
        <taxon>Eukaryota</taxon>
        <taxon>Viridiplantae</taxon>
        <taxon>Chlorophyta</taxon>
        <taxon>core chlorophytes</taxon>
        <taxon>Trebouxiophyceae</taxon>
        <taxon>Chlorellales</taxon>
        <taxon>Chlorellaceae</taxon>
        <taxon>Chlorella clade</taxon>
        <taxon>Chlorella</taxon>
    </lineage>
</organism>